<reference evidence="1" key="1">
    <citation type="journal article" date="2014" name="Int. J. Syst. Evol. Microbiol.">
        <title>Complete genome sequence of Corynebacterium casei LMG S-19264T (=DSM 44701T), isolated from a smear-ripened cheese.</title>
        <authorList>
            <consortium name="US DOE Joint Genome Institute (JGI-PGF)"/>
            <person name="Walter F."/>
            <person name="Albersmeier A."/>
            <person name="Kalinowski J."/>
            <person name="Ruckert C."/>
        </authorList>
    </citation>
    <scope>NUCLEOTIDE SEQUENCE</scope>
    <source>
        <strain evidence="1">KCTC 23430</strain>
    </source>
</reference>
<evidence type="ECO:0000313" key="2">
    <source>
        <dbReference type="Proteomes" id="UP000644693"/>
    </source>
</evidence>
<dbReference type="RefSeq" id="WP_189476079.1">
    <property type="nucleotide sequence ID" value="NZ_BMYM01000001.1"/>
</dbReference>
<dbReference type="AlphaFoldDB" id="A0A918XGX5"/>
<comment type="caution">
    <text evidence="1">The sequence shown here is derived from an EMBL/GenBank/DDBJ whole genome shotgun (WGS) entry which is preliminary data.</text>
</comment>
<dbReference type="EMBL" id="BMYM01000001">
    <property type="protein sequence ID" value="GHD30212.1"/>
    <property type="molecule type" value="Genomic_DNA"/>
</dbReference>
<sequence>MTYLIIALIIAVALAPLLHFVPSKQQRAQARLRETAALAGLFVEFRDLPGLETRAGRVSAGERQVLYYGKRLAPSKGRAKRRGVWRRKGGDWAPVGGRENPPSILNELPPQILASSIDEASCGVYWREEGGVEMVEQIAHSLETWAQQN</sequence>
<gene>
    <name evidence="1" type="ORF">GCM10007053_11750</name>
</gene>
<organism evidence="1 2">
    <name type="scientific">Parahalioglobus pacificus</name>
    <dbReference type="NCBI Taxonomy" id="930806"/>
    <lineage>
        <taxon>Bacteria</taxon>
        <taxon>Pseudomonadati</taxon>
        <taxon>Pseudomonadota</taxon>
        <taxon>Gammaproteobacteria</taxon>
        <taxon>Cellvibrionales</taxon>
        <taxon>Halieaceae</taxon>
        <taxon>Parahalioglobus</taxon>
    </lineage>
</organism>
<evidence type="ECO:0000313" key="1">
    <source>
        <dbReference type="EMBL" id="GHD30212.1"/>
    </source>
</evidence>
<name>A0A918XGX5_9GAMM</name>
<reference evidence="1" key="2">
    <citation type="submission" date="2020-09" db="EMBL/GenBank/DDBJ databases">
        <authorList>
            <person name="Sun Q."/>
            <person name="Kim S."/>
        </authorList>
    </citation>
    <scope>NUCLEOTIDE SEQUENCE</scope>
    <source>
        <strain evidence="1">KCTC 23430</strain>
    </source>
</reference>
<proteinExistence type="predicted"/>
<protein>
    <submittedName>
        <fullName evidence="1">Uncharacterized protein</fullName>
    </submittedName>
</protein>
<keyword evidence="2" id="KW-1185">Reference proteome</keyword>
<accession>A0A918XGX5</accession>
<dbReference type="Proteomes" id="UP000644693">
    <property type="component" value="Unassembled WGS sequence"/>
</dbReference>